<comment type="caution">
    <text evidence="4">The sequence shown here is derived from an EMBL/GenBank/DDBJ whole genome shotgun (WGS) entry which is preliminary data.</text>
</comment>
<evidence type="ECO:0000256" key="1">
    <source>
        <dbReference type="ARBA" id="ARBA00010523"/>
    </source>
</evidence>
<dbReference type="GO" id="GO:0005975">
    <property type="term" value="P:carbohydrate metabolic process"/>
    <property type="evidence" value="ECO:0007669"/>
    <property type="project" value="InterPro"/>
</dbReference>
<dbReference type="SUPFAM" id="SSF53697">
    <property type="entry name" value="SIS domain"/>
    <property type="match status" value="1"/>
</dbReference>
<dbReference type="Gene3D" id="3.40.50.10490">
    <property type="entry name" value="Glucose-6-phosphate isomerase like protein, domain 1"/>
    <property type="match status" value="2"/>
</dbReference>
<dbReference type="GO" id="GO:0004476">
    <property type="term" value="F:mannose-6-phosphate isomerase activity"/>
    <property type="evidence" value="ECO:0007669"/>
    <property type="project" value="InterPro"/>
</dbReference>
<dbReference type="GO" id="GO:0097367">
    <property type="term" value="F:carbohydrate derivative binding"/>
    <property type="evidence" value="ECO:0007669"/>
    <property type="project" value="InterPro"/>
</dbReference>
<dbReference type="CDD" id="cd05637">
    <property type="entry name" value="SIS_PGI_PMI_2"/>
    <property type="match status" value="1"/>
</dbReference>
<evidence type="ECO:0000256" key="2">
    <source>
        <dbReference type="ARBA" id="ARBA00023235"/>
    </source>
</evidence>
<dbReference type="InterPro" id="IPR019490">
    <property type="entry name" value="Glu6P/Mann6P_isomerase_C"/>
</dbReference>
<dbReference type="Pfam" id="PF10432">
    <property type="entry name" value="bact-PGI_C"/>
    <property type="match status" value="1"/>
</dbReference>
<dbReference type="GO" id="GO:0004347">
    <property type="term" value="F:glucose-6-phosphate isomerase activity"/>
    <property type="evidence" value="ECO:0007669"/>
    <property type="project" value="InterPro"/>
</dbReference>
<dbReference type="GO" id="GO:1901135">
    <property type="term" value="P:carbohydrate derivative metabolic process"/>
    <property type="evidence" value="ECO:0007669"/>
    <property type="project" value="InterPro"/>
</dbReference>
<comment type="similarity">
    <text evidence="1">Belongs to the PGI/PMI family.</text>
</comment>
<evidence type="ECO:0000259" key="3">
    <source>
        <dbReference type="Pfam" id="PF10432"/>
    </source>
</evidence>
<organism evidence="4 5">
    <name type="scientific">Candidatus Yanofskybacteria bacterium RIFCSPHIGHO2_01_FULL_41_26</name>
    <dbReference type="NCBI Taxonomy" id="1802661"/>
    <lineage>
        <taxon>Bacteria</taxon>
        <taxon>Candidatus Yanofskyibacteriota</taxon>
    </lineage>
</organism>
<name>A0A1F8EFH6_9BACT</name>
<evidence type="ECO:0000313" key="5">
    <source>
        <dbReference type="Proteomes" id="UP000176893"/>
    </source>
</evidence>
<accession>A0A1F8EFH6</accession>
<protein>
    <recommendedName>
        <fullName evidence="3">Bifunctional glucose-6-phosphate/mannose-6-phosphate isomerase C-terminal domain-containing protein</fullName>
    </recommendedName>
</protein>
<evidence type="ECO:0000313" key="4">
    <source>
        <dbReference type="EMBL" id="OGM98808.1"/>
    </source>
</evidence>
<dbReference type="AlphaFoldDB" id="A0A1F8EFH6"/>
<proteinExistence type="inferred from homology"/>
<reference evidence="4 5" key="1">
    <citation type="journal article" date="2016" name="Nat. Commun.">
        <title>Thousands of microbial genomes shed light on interconnected biogeochemical processes in an aquifer system.</title>
        <authorList>
            <person name="Anantharaman K."/>
            <person name="Brown C.T."/>
            <person name="Hug L.A."/>
            <person name="Sharon I."/>
            <person name="Castelle C.J."/>
            <person name="Probst A.J."/>
            <person name="Thomas B.C."/>
            <person name="Singh A."/>
            <person name="Wilkins M.J."/>
            <person name="Karaoz U."/>
            <person name="Brodie E.L."/>
            <person name="Williams K.H."/>
            <person name="Hubbard S.S."/>
            <person name="Banfield J.F."/>
        </authorList>
    </citation>
    <scope>NUCLEOTIDE SEQUENCE [LARGE SCALE GENOMIC DNA]</scope>
</reference>
<dbReference type="EMBL" id="MGJB01000008">
    <property type="protein sequence ID" value="OGM98808.1"/>
    <property type="molecule type" value="Genomic_DNA"/>
</dbReference>
<gene>
    <name evidence="4" type="ORF">A2649_02255</name>
</gene>
<dbReference type="Proteomes" id="UP000176893">
    <property type="component" value="Unassembled WGS sequence"/>
</dbReference>
<dbReference type="InterPro" id="IPR046348">
    <property type="entry name" value="SIS_dom_sf"/>
</dbReference>
<sequence>MDFKEAVKSLQKQLEYQPELVNGGKLGKYERFIFIGMGGSALAPDLLRVSNPEQDILVHRDYGLPDLPNKVLESSLIILNSYSGNTKEVLEAFDTGLRRNLPMAAVSIGGKLLELARQNSIPHIEMPDWDLEPRLALGLNLTALLKVLRQDEALNQCLEVQLPNIETEGRELAKKLRGFVPIIYSSKKNGPLAYAWKVKINETVKKPSFSNVFPELNHNEMTGFSARGGSASGGHQVSELLSQNFHFVFLKDSTDHPKILKRMEITAKMFRDKKLQVETMELTGNNVFEKIFSSLQLADWVSYYIAKEYDIDPADISVIEEFKKLI</sequence>
<feature type="domain" description="Bifunctional glucose-6-phosphate/mannose-6-phosphate isomerase C-terminal" evidence="3">
    <location>
        <begin position="167"/>
        <end position="324"/>
    </location>
</feature>
<keyword evidence="2" id="KW-0413">Isomerase</keyword>
<dbReference type="STRING" id="1802661.A2649_02255"/>